<dbReference type="InterPro" id="IPR015943">
    <property type="entry name" value="WD40/YVTN_repeat-like_dom_sf"/>
</dbReference>
<dbReference type="GO" id="GO:0000932">
    <property type="term" value="C:P-body"/>
    <property type="evidence" value="ECO:0007669"/>
    <property type="project" value="TreeGrafter"/>
</dbReference>
<dbReference type="InterPro" id="IPR048841">
    <property type="entry name" value="PAN2_N"/>
</dbReference>
<dbReference type="GO" id="GO:0031251">
    <property type="term" value="C:PAN complex"/>
    <property type="evidence" value="ECO:0007669"/>
    <property type="project" value="TreeGrafter"/>
</dbReference>
<sequence>MTQTPGEAAADFQYMNNGAQPDPTMVLPVDGNYEINLSTADLYHSGGYWLMGTQMMNGVFPTDSIADVAFDTLEELIWCVSRMGQLTAFYSVPMERYISTVIPLLPNPNVDETIAPYGELKQVFPSPRLTEHAVYVLASNALHAYTKFGRPFACSTDKLMMDLECITVTGPTGAAPGIGLSWRNTSDTDFARIFLGGLQPNLLELDAVERWGEVVRTIDVGLGGSVVLRPFSSGLCAGNTNGKVMVIDSRTSSGIVREIDAHTGEISDITVVPHGYTLVTCGWSRIGESGLRVDRLLKVYDLRSGRAQIPLSASLDPCFIRFFPGCTDRLLAASQTGAFQTIQWGNRIFSPNDLGQMWLTYDRLVALDISQNGDFTLFGTEGGQLQLYSRDINFCQFNVSPLPTDFASPLAESLWPANTIPGGLPPAYPLMLMDNPANSLYGTNLMAFGKTAAEATGLQLLAASLHQPAATSSDNLNTQELVELVERRKAEAAVEAVMMAYKPVEYGDYRFSCSSVPFMANPPPLDDGVQDPKVTFNSSGCPLEVMSSSDWPEDLCRPHPQGMLPVDPELVVSANRKRTVRKPSHWGPVWHPYPAEVEAEDENANTDNSDQYRLGRFVSVKKSAETTKT</sequence>
<dbReference type="InterPro" id="IPR050785">
    <property type="entry name" value="PAN2-PAN3_catalytic_subunit"/>
</dbReference>
<dbReference type="PANTHER" id="PTHR15728:SF0">
    <property type="entry name" value="PAN2-PAN3 DEADENYLATION COMPLEX CATALYTIC SUBUNIT PAN2"/>
    <property type="match status" value="1"/>
</dbReference>
<gene>
    <name evidence="3" type="ORF">CDAUBV1_LOCUS9385</name>
</gene>
<reference evidence="3" key="1">
    <citation type="submission" date="2024-06" db="EMBL/GenBank/DDBJ databases">
        <authorList>
            <person name="Liu X."/>
            <person name="Lenzi L."/>
            <person name="Haldenby T S."/>
            <person name="Uol C."/>
        </authorList>
    </citation>
    <scope>NUCLEOTIDE SEQUENCE</scope>
</reference>
<dbReference type="GO" id="GO:0004535">
    <property type="term" value="F:poly(A)-specific ribonuclease activity"/>
    <property type="evidence" value="ECO:0007669"/>
    <property type="project" value="TreeGrafter"/>
</dbReference>
<accession>A0AAV2TCK0</accession>
<dbReference type="GO" id="GO:0000289">
    <property type="term" value="P:nuclear-transcribed mRNA poly(A) tail shortening"/>
    <property type="evidence" value="ECO:0007669"/>
    <property type="project" value="TreeGrafter"/>
</dbReference>
<dbReference type="InterPro" id="IPR036322">
    <property type="entry name" value="WD40_repeat_dom_sf"/>
</dbReference>
<evidence type="ECO:0000259" key="2">
    <source>
        <dbReference type="Pfam" id="PF20770"/>
    </source>
</evidence>
<name>A0AAV2TCK0_CALDB</name>
<dbReference type="AlphaFoldDB" id="A0AAV2TCK0"/>
<dbReference type="Gene3D" id="2.130.10.10">
    <property type="entry name" value="YVTN repeat-like/Quinoprotein amine dehydrogenase"/>
    <property type="match status" value="1"/>
</dbReference>
<comment type="caution">
    <text evidence="3">The sequence shown here is derived from an EMBL/GenBank/DDBJ whole genome shotgun (WGS) entry which is preliminary data.</text>
</comment>
<evidence type="ECO:0000313" key="3">
    <source>
        <dbReference type="EMBL" id="CAL5135207.1"/>
    </source>
</evidence>
<evidence type="ECO:0000256" key="1">
    <source>
        <dbReference type="SAM" id="MobiDB-lite"/>
    </source>
</evidence>
<feature type="region of interest" description="Disordered" evidence="1">
    <location>
        <begin position="596"/>
        <end position="629"/>
    </location>
</feature>
<evidence type="ECO:0000313" key="4">
    <source>
        <dbReference type="Proteomes" id="UP001497525"/>
    </source>
</evidence>
<protein>
    <recommendedName>
        <fullName evidence="2">PAN2-PAN3 deadenylation complex catalytic subunit PAN2 N-terminal domain-containing protein</fullName>
    </recommendedName>
</protein>
<dbReference type="Proteomes" id="UP001497525">
    <property type="component" value="Unassembled WGS sequence"/>
</dbReference>
<organism evidence="3 4">
    <name type="scientific">Calicophoron daubneyi</name>
    <name type="common">Rumen fluke</name>
    <name type="synonym">Paramphistomum daubneyi</name>
    <dbReference type="NCBI Taxonomy" id="300641"/>
    <lineage>
        <taxon>Eukaryota</taxon>
        <taxon>Metazoa</taxon>
        <taxon>Spiralia</taxon>
        <taxon>Lophotrochozoa</taxon>
        <taxon>Platyhelminthes</taxon>
        <taxon>Trematoda</taxon>
        <taxon>Digenea</taxon>
        <taxon>Plagiorchiida</taxon>
        <taxon>Pronocephalata</taxon>
        <taxon>Paramphistomoidea</taxon>
        <taxon>Paramphistomidae</taxon>
        <taxon>Calicophoron</taxon>
    </lineage>
</organism>
<dbReference type="SUPFAM" id="SSF50978">
    <property type="entry name" value="WD40 repeat-like"/>
    <property type="match status" value="1"/>
</dbReference>
<feature type="domain" description="PAN2-PAN3 deadenylation complex catalytic subunit PAN2 N-terminal" evidence="2">
    <location>
        <begin position="188"/>
        <end position="387"/>
    </location>
</feature>
<dbReference type="EMBL" id="CAXLJL010000256">
    <property type="protein sequence ID" value="CAL5135207.1"/>
    <property type="molecule type" value="Genomic_DNA"/>
</dbReference>
<dbReference type="Pfam" id="PF20770">
    <property type="entry name" value="PAN2_N"/>
    <property type="match status" value="1"/>
</dbReference>
<proteinExistence type="predicted"/>
<dbReference type="PANTHER" id="PTHR15728">
    <property type="entry name" value="DEADENYLATION COMPLEX CATALYTIC SUBUNIT PAN2"/>
    <property type="match status" value="1"/>
</dbReference>